<dbReference type="EMBL" id="BSYO01000012">
    <property type="protein sequence ID" value="GMH12841.1"/>
    <property type="molecule type" value="Genomic_DNA"/>
</dbReference>
<gene>
    <name evidence="2" type="ORF">Nepgr_014682</name>
</gene>
<proteinExistence type="predicted"/>
<dbReference type="AlphaFoldDB" id="A0AAD3XQJ9"/>
<protein>
    <submittedName>
        <fullName evidence="2">Uncharacterized protein</fullName>
    </submittedName>
</protein>
<accession>A0AAD3XQJ9</accession>
<name>A0AAD3XQJ9_NEPGR</name>
<comment type="caution">
    <text evidence="2">The sequence shown here is derived from an EMBL/GenBank/DDBJ whole genome shotgun (WGS) entry which is preliminary data.</text>
</comment>
<keyword evidence="3" id="KW-1185">Reference proteome</keyword>
<evidence type="ECO:0000313" key="3">
    <source>
        <dbReference type="Proteomes" id="UP001279734"/>
    </source>
</evidence>
<evidence type="ECO:0000256" key="1">
    <source>
        <dbReference type="SAM" id="Phobius"/>
    </source>
</evidence>
<keyword evidence="1" id="KW-0812">Transmembrane</keyword>
<organism evidence="2 3">
    <name type="scientific">Nepenthes gracilis</name>
    <name type="common">Slender pitcher plant</name>
    <dbReference type="NCBI Taxonomy" id="150966"/>
    <lineage>
        <taxon>Eukaryota</taxon>
        <taxon>Viridiplantae</taxon>
        <taxon>Streptophyta</taxon>
        <taxon>Embryophyta</taxon>
        <taxon>Tracheophyta</taxon>
        <taxon>Spermatophyta</taxon>
        <taxon>Magnoliopsida</taxon>
        <taxon>eudicotyledons</taxon>
        <taxon>Gunneridae</taxon>
        <taxon>Pentapetalae</taxon>
        <taxon>Caryophyllales</taxon>
        <taxon>Nepenthaceae</taxon>
        <taxon>Nepenthes</taxon>
    </lineage>
</organism>
<feature type="transmembrane region" description="Helical" evidence="1">
    <location>
        <begin position="21"/>
        <end position="42"/>
    </location>
</feature>
<evidence type="ECO:0000313" key="2">
    <source>
        <dbReference type="EMBL" id="GMH12841.1"/>
    </source>
</evidence>
<keyword evidence="1" id="KW-1133">Transmembrane helix</keyword>
<reference evidence="2" key="1">
    <citation type="submission" date="2023-05" db="EMBL/GenBank/DDBJ databases">
        <title>Nepenthes gracilis genome sequencing.</title>
        <authorList>
            <person name="Fukushima K."/>
        </authorList>
    </citation>
    <scope>NUCLEOTIDE SEQUENCE</scope>
    <source>
        <strain evidence="2">SING2019-196</strain>
    </source>
</reference>
<keyword evidence="1" id="KW-0472">Membrane</keyword>
<dbReference type="Proteomes" id="UP001279734">
    <property type="component" value="Unassembled WGS sequence"/>
</dbReference>
<sequence>MLPAFSVPCLSLSGRLRTLDVLNWFAVFAGSGSASPAAILWIGGNQMLSSSNNAVNTLNAVLVFHIEAVCRSQNSRVIASRASAKIVTDSIFHSRLHLTNHSILWAQQPAVSNPSVARHHTPGDITSKYRQKFKPTKEKPRCSSEQRYEHISLSGVIKNRWMQQKTCFQSSVQTKLHPALGEPAINMG</sequence>